<evidence type="ECO:0000256" key="10">
    <source>
        <dbReference type="SAM" id="Coils"/>
    </source>
</evidence>
<dbReference type="GO" id="GO:0007165">
    <property type="term" value="P:signal transduction"/>
    <property type="evidence" value="ECO:0007669"/>
    <property type="project" value="UniProtKB-KW"/>
</dbReference>
<evidence type="ECO:0000259" key="13">
    <source>
        <dbReference type="PROSITE" id="PS50885"/>
    </source>
</evidence>
<dbReference type="PROSITE" id="PS50111">
    <property type="entry name" value="CHEMOTAXIS_TRANSDUC_2"/>
    <property type="match status" value="1"/>
</dbReference>
<evidence type="ECO:0000313" key="15">
    <source>
        <dbReference type="Proteomes" id="UP000509346"/>
    </source>
</evidence>
<evidence type="ECO:0000256" key="3">
    <source>
        <dbReference type="ARBA" id="ARBA00022500"/>
    </source>
</evidence>
<feature type="domain" description="HAMP" evidence="13">
    <location>
        <begin position="546"/>
        <end position="600"/>
    </location>
</feature>
<dbReference type="EMBL" id="CP058909">
    <property type="protein sequence ID" value="QLH80734.1"/>
    <property type="molecule type" value="Genomic_DNA"/>
</dbReference>
<dbReference type="Pfam" id="PF00672">
    <property type="entry name" value="HAMP"/>
    <property type="match status" value="1"/>
</dbReference>
<dbReference type="PANTHER" id="PTHR32089">
    <property type="entry name" value="METHYL-ACCEPTING CHEMOTAXIS PROTEIN MCPB"/>
    <property type="match status" value="1"/>
</dbReference>
<comment type="subcellular location">
    <subcellularLocation>
        <location evidence="1">Cell membrane</location>
        <topology evidence="1">Multi-pass membrane protein</topology>
    </subcellularLocation>
</comment>
<feature type="region of interest" description="Disordered" evidence="11">
    <location>
        <begin position="1042"/>
        <end position="1094"/>
    </location>
</feature>
<dbReference type="InterPro" id="IPR003660">
    <property type="entry name" value="HAMP_dom"/>
</dbReference>
<feature type="compositionally biased region" description="Basic and acidic residues" evidence="11">
    <location>
        <begin position="1085"/>
        <end position="1094"/>
    </location>
</feature>
<feature type="coiled-coil region" evidence="10">
    <location>
        <begin position="776"/>
        <end position="852"/>
    </location>
</feature>
<dbReference type="CDD" id="cd12912">
    <property type="entry name" value="PDC2_MCP_like"/>
    <property type="match status" value="1"/>
</dbReference>
<evidence type="ECO:0000259" key="12">
    <source>
        <dbReference type="PROSITE" id="PS50111"/>
    </source>
</evidence>
<dbReference type="KEGG" id="hpel:HZS54_03385"/>
<dbReference type="SMART" id="SM00283">
    <property type="entry name" value="MA"/>
    <property type="match status" value="1"/>
</dbReference>
<gene>
    <name evidence="14" type="ORF">HZS54_03385</name>
</gene>
<evidence type="ECO:0000256" key="11">
    <source>
        <dbReference type="SAM" id="MobiDB-lite"/>
    </source>
</evidence>
<dbReference type="InterPro" id="IPR029151">
    <property type="entry name" value="Sensor-like_sf"/>
</dbReference>
<dbReference type="GO" id="GO:0005886">
    <property type="term" value="C:plasma membrane"/>
    <property type="evidence" value="ECO:0007669"/>
    <property type="project" value="UniProtKB-SubCell"/>
</dbReference>
<dbReference type="Proteomes" id="UP000509346">
    <property type="component" value="Chromosome"/>
</dbReference>
<keyword evidence="4" id="KW-0812">Transmembrane</keyword>
<dbReference type="Pfam" id="PF02743">
    <property type="entry name" value="dCache_1"/>
    <property type="match status" value="1"/>
</dbReference>
<dbReference type="PROSITE" id="PS50885">
    <property type="entry name" value="HAMP"/>
    <property type="match status" value="1"/>
</dbReference>
<keyword evidence="3" id="KW-0145">Chemotaxis</keyword>
<organism evidence="14 15">
    <name type="scientific">Halosimplex pelagicum</name>
    <dbReference type="NCBI Taxonomy" id="869886"/>
    <lineage>
        <taxon>Archaea</taxon>
        <taxon>Methanobacteriati</taxon>
        <taxon>Methanobacteriota</taxon>
        <taxon>Stenosarchaea group</taxon>
        <taxon>Halobacteria</taxon>
        <taxon>Halobacteriales</taxon>
        <taxon>Haloarculaceae</taxon>
        <taxon>Halosimplex</taxon>
    </lineage>
</organism>
<keyword evidence="10" id="KW-0175">Coiled coil</keyword>
<keyword evidence="5" id="KW-1133">Transmembrane helix</keyword>
<evidence type="ECO:0000256" key="2">
    <source>
        <dbReference type="ARBA" id="ARBA00022475"/>
    </source>
</evidence>
<evidence type="ECO:0000256" key="7">
    <source>
        <dbReference type="ARBA" id="ARBA00023224"/>
    </source>
</evidence>
<evidence type="ECO:0000256" key="1">
    <source>
        <dbReference type="ARBA" id="ARBA00004651"/>
    </source>
</evidence>
<evidence type="ECO:0000256" key="6">
    <source>
        <dbReference type="ARBA" id="ARBA00023136"/>
    </source>
</evidence>
<sequence length="1094" mass="116630">MDLKVKLIALFLAISLIPLTTVGAFATMGMNDLNTNAQNQSSEYLRDEITAQLNLTVEARQDGIQNQIDERDVGVRAMASSTTMENYVAASEGEMDLVQQLSEDQVGYVALQMRSSIENARRTILESDYDGRAWDDLSAEEQGEVERRVEEQIAGTAGDGVADDGTMSATFRPGYIGETGYAYITDIESNIVVHHSLEEGHNLKEDSGGTLTVFEDIKERIRSDEAIRSGEEWGVAQYDWEDTTQEGNPVETKFISYTYYEPFDWVLAPNVYYYELQQTALADAKNRTASSFERNLQTQTMTVGGTESPVFESITFVDADGREVIRADREGGRIVTEQDGGDSYADEAWFTEAAELAPGETHFGDVRSVDGHERVAISTPVYSQSDGTLRGVVAAEFNYSLITATTNSVTVGDSGYLYVLDEEGMIVSHPNRSVVEAGTDAAAGEYGAELGEIVSERMLAGESGMATHTRTTGDGNATRYVQFAPVNFGDRQFTLVATVPEDDVTEPIAALGTSLQNRADATRNIMIGLIALAALVVTGAGYGAARYISRPIVQIKERATAMSRGRFEDNDTEISAGDDEIGEMVDAFDEMQANMDRQVEQIEAVGERLRAGDIDADIETDLPGKFGEIMVALEDGMGQLRTSFDEIDRASANVRAGQLDQELDTDLPGDYGAVMAELAAGLDQLSESFDQLEAVSADLRDGRLDQDLDRDLPGDYGAVMANIDEGLDAVDESVARVQAIAESVRTASEDVAGSTDEIESASEDVADSVQEISSGADRQAENLEEAAGEMNDMSATVEEIASSSADVAETARRAAERADAGREQATDASAEIAEIEAESDRAAEQVAALDEEMSEIGEIVAMINDIAEQTNMLALNASIEAANAGEAGEGFAVVADEIKSLADEVGTATERVEDRIDEVQATTGDTVEDIERMRERVESGVDTIEDAVGQFDDIADAVEDAEAGVREISDATDDQAASTEEVVAMVDEVSTVSEETAAEASNVSAAAEEQAASVNNVATNVDEMAALAADLQDLVDEFEVSGAEAAGGADDGDAPGGGSRTLDDALDTGPALDDPDGAESAGSPDDTHGAADDD</sequence>
<evidence type="ECO:0000256" key="8">
    <source>
        <dbReference type="ARBA" id="ARBA00029447"/>
    </source>
</evidence>
<evidence type="ECO:0000256" key="5">
    <source>
        <dbReference type="ARBA" id="ARBA00022989"/>
    </source>
</evidence>
<dbReference type="SUPFAM" id="SSF103190">
    <property type="entry name" value="Sensory domain-like"/>
    <property type="match status" value="1"/>
</dbReference>
<dbReference type="InterPro" id="IPR033479">
    <property type="entry name" value="dCache_1"/>
</dbReference>
<feature type="domain" description="Methyl-accepting transducer" evidence="12">
    <location>
        <begin position="754"/>
        <end position="990"/>
    </location>
</feature>
<dbReference type="Pfam" id="PF17201">
    <property type="entry name" value="Cache_3-Cache_2"/>
    <property type="match status" value="1"/>
</dbReference>
<dbReference type="GeneID" id="56081600"/>
<reference evidence="14 15" key="1">
    <citation type="submission" date="2020-07" db="EMBL/GenBank/DDBJ databases">
        <title>Halosimplex litoreum sp. nov. and Halosimplex rubrum sp. nov., isolated from different salt environments.</title>
        <authorList>
            <person name="Cui H."/>
        </authorList>
    </citation>
    <scope>NUCLEOTIDE SEQUENCE [LARGE SCALE GENOMIC DNA]</scope>
    <source>
        <strain evidence="14 15">R2</strain>
    </source>
</reference>
<dbReference type="Gene3D" id="3.30.450.20">
    <property type="entry name" value="PAS domain"/>
    <property type="match status" value="2"/>
</dbReference>
<dbReference type="RefSeq" id="WP_179920556.1">
    <property type="nucleotide sequence ID" value="NZ_CP058909.1"/>
</dbReference>
<dbReference type="AlphaFoldDB" id="A0A7D5TSN8"/>
<dbReference type="CDD" id="cd06225">
    <property type="entry name" value="HAMP"/>
    <property type="match status" value="1"/>
</dbReference>
<evidence type="ECO:0000313" key="14">
    <source>
        <dbReference type="EMBL" id="QLH80734.1"/>
    </source>
</evidence>
<dbReference type="OrthoDB" id="8523at2157"/>
<protein>
    <submittedName>
        <fullName evidence="14">Cache 3/Cache 2 fusion domain-containing protein</fullName>
    </submittedName>
</protein>
<accession>A0A7D5TSN8</accession>
<dbReference type="GO" id="GO:0006935">
    <property type="term" value="P:chemotaxis"/>
    <property type="evidence" value="ECO:0007669"/>
    <property type="project" value="UniProtKB-KW"/>
</dbReference>
<keyword evidence="7 9" id="KW-0807">Transducer</keyword>
<evidence type="ECO:0000256" key="4">
    <source>
        <dbReference type="ARBA" id="ARBA00022692"/>
    </source>
</evidence>
<proteinExistence type="inferred from homology"/>
<comment type="similarity">
    <text evidence="8">Belongs to the methyl-accepting chemotaxis (MCP) protein family.</text>
</comment>
<evidence type="ECO:0000256" key="9">
    <source>
        <dbReference type="PROSITE-ProRule" id="PRU00284"/>
    </source>
</evidence>
<dbReference type="SUPFAM" id="SSF58104">
    <property type="entry name" value="Methyl-accepting chemotaxis protein (MCP) signaling domain"/>
    <property type="match status" value="1"/>
</dbReference>
<keyword evidence="2" id="KW-1003">Cell membrane</keyword>
<dbReference type="CDD" id="cd11386">
    <property type="entry name" value="MCP_signal"/>
    <property type="match status" value="1"/>
</dbReference>
<dbReference type="Pfam" id="PF00015">
    <property type="entry name" value="MCPsignal"/>
    <property type="match status" value="1"/>
</dbReference>
<dbReference type="Gene3D" id="6.10.340.10">
    <property type="match status" value="1"/>
</dbReference>
<keyword evidence="6" id="KW-0472">Membrane</keyword>
<keyword evidence="15" id="KW-1185">Reference proteome</keyword>
<dbReference type="SMART" id="SM00304">
    <property type="entry name" value="HAMP"/>
    <property type="match status" value="3"/>
</dbReference>
<dbReference type="PANTHER" id="PTHR32089:SF112">
    <property type="entry name" value="LYSOZYME-LIKE PROTEIN-RELATED"/>
    <property type="match status" value="1"/>
</dbReference>
<dbReference type="Gene3D" id="1.10.287.950">
    <property type="entry name" value="Methyl-accepting chemotaxis protein"/>
    <property type="match status" value="1"/>
</dbReference>
<name>A0A7D5TSN8_9EURY</name>
<dbReference type="InterPro" id="IPR033462">
    <property type="entry name" value="Cache_3-Cache_2"/>
</dbReference>
<dbReference type="InterPro" id="IPR004089">
    <property type="entry name" value="MCPsignal_dom"/>
</dbReference>